<dbReference type="eggNOG" id="COG3427">
    <property type="taxonomic scope" value="Bacteria"/>
</dbReference>
<dbReference type="Proteomes" id="UP000006304">
    <property type="component" value="Chromosome"/>
</dbReference>
<protein>
    <recommendedName>
        <fullName evidence="3">Polyketide cyclase/dehydrase</fullName>
    </recommendedName>
</protein>
<name>K0EQX2_NOCB7</name>
<dbReference type="EMBL" id="CP003876">
    <property type="protein sequence ID" value="AFT99378.1"/>
    <property type="molecule type" value="Genomic_DNA"/>
</dbReference>
<proteinExistence type="predicted"/>
<reference evidence="1 2" key="1">
    <citation type="journal article" date="2012" name="J. Bacteriol.">
        <title>Complete genome sequence of Nocardia brasiliensis HUJEG-1.</title>
        <authorList>
            <person name="Vera-Cabrera L."/>
            <person name="Ortiz-Lopez R."/>
            <person name="Elizondo-Gonzalez R."/>
            <person name="Perez-Maya A.A."/>
            <person name="Ocampo-Candiani J."/>
        </authorList>
    </citation>
    <scope>NUCLEOTIDE SEQUENCE [LARGE SCALE GENOMIC DNA]</scope>
    <source>
        <strain evidence="2">ATCC 700358</strain>
    </source>
</reference>
<dbReference type="AlphaFoldDB" id="K0EQX2"/>
<evidence type="ECO:0000313" key="1">
    <source>
        <dbReference type="EMBL" id="AFT99378.1"/>
    </source>
</evidence>
<evidence type="ECO:0008006" key="3">
    <source>
        <dbReference type="Google" id="ProtNLM"/>
    </source>
</evidence>
<accession>K0EQX2</accession>
<dbReference type="Pfam" id="PF10604">
    <property type="entry name" value="Polyketide_cyc2"/>
    <property type="match status" value="1"/>
</dbReference>
<gene>
    <name evidence="1" type="ORF">O3I_007080</name>
</gene>
<organism evidence="1 2">
    <name type="scientific">Nocardia brasiliensis (strain ATCC 700358 / HUJEG-1)</name>
    <dbReference type="NCBI Taxonomy" id="1133849"/>
    <lineage>
        <taxon>Bacteria</taxon>
        <taxon>Bacillati</taxon>
        <taxon>Actinomycetota</taxon>
        <taxon>Actinomycetes</taxon>
        <taxon>Mycobacteriales</taxon>
        <taxon>Nocardiaceae</taxon>
        <taxon>Nocardia</taxon>
    </lineage>
</organism>
<dbReference type="HOGENOM" id="CLU_132619_1_0_11"/>
<dbReference type="STRING" id="1133849.O3I_007080"/>
<evidence type="ECO:0000313" key="2">
    <source>
        <dbReference type="Proteomes" id="UP000006304"/>
    </source>
</evidence>
<keyword evidence="2" id="KW-1185">Reference proteome</keyword>
<dbReference type="InterPro" id="IPR019587">
    <property type="entry name" value="Polyketide_cyclase/dehydratase"/>
</dbReference>
<dbReference type="SUPFAM" id="SSF55961">
    <property type="entry name" value="Bet v1-like"/>
    <property type="match status" value="1"/>
</dbReference>
<sequence length="151" mass="16482">MSMITVTREVAATPDRVWAVITDLERTAAVIRGITRLERLDNGAGFTVGTTWRETRVMFGKEATETLSVTALVPGQSYTTEADSHGTHYRSIVTLTAKGQNTLLAMGFEGKPHGKVTRTAAFIGRLFEGPTRRMLQRDLDDIAKAAESPAD</sequence>
<dbReference type="InterPro" id="IPR023393">
    <property type="entry name" value="START-like_dom_sf"/>
</dbReference>
<dbReference type="Gene3D" id="3.30.530.20">
    <property type="match status" value="1"/>
</dbReference>
<dbReference type="KEGG" id="nbr:O3I_007080"/>